<organism evidence="1 2">
    <name type="scientific">Thalassospira marina</name>
    <dbReference type="NCBI Taxonomy" id="2048283"/>
    <lineage>
        <taxon>Bacteria</taxon>
        <taxon>Pseudomonadati</taxon>
        <taxon>Pseudomonadota</taxon>
        <taxon>Alphaproteobacteria</taxon>
        <taxon>Rhodospirillales</taxon>
        <taxon>Thalassospiraceae</taxon>
        <taxon>Thalassospira</taxon>
    </lineage>
</organism>
<evidence type="ECO:0000313" key="1">
    <source>
        <dbReference type="EMBL" id="PKR55039.1"/>
    </source>
</evidence>
<dbReference type="Proteomes" id="UP000233597">
    <property type="component" value="Unassembled WGS sequence"/>
</dbReference>
<gene>
    <name evidence="1" type="ORF">COO20_06540</name>
</gene>
<name>A0A2N3KWU0_9PROT</name>
<proteinExistence type="predicted"/>
<dbReference type="AlphaFoldDB" id="A0A2N3KWU0"/>
<dbReference type="EMBL" id="NWTK01000003">
    <property type="protein sequence ID" value="PKR55039.1"/>
    <property type="molecule type" value="Genomic_DNA"/>
</dbReference>
<evidence type="ECO:0000313" key="2">
    <source>
        <dbReference type="Proteomes" id="UP000233597"/>
    </source>
</evidence>
<comment type="caution">
    <text evidence="1">The sequence shown here is derived from an EMBL/GenBank/DDBJ whole genome shotgun (WGS) entry which is preliminary data.</text>
</comment>
<accession>A0A2N3KWU0</accession>
<reference evidence="1 2" key="1">
    <citation type="submission" date="2017-09" db="EMBL/GenBank/DDBJ databases">
        <title>Biodiversity and function of Thalassospira species in the particle-attached aromatic-hydrocarbon-degrading consortia from the surface seawater of the South China Sea.</title>
        <authorList>
            <person name="Dong C."/>
            <person name="Liu R."/>
            <person name="Shao Z."/>
        </authorList>
    </citation>
    <scope>NUCLEOTIDE SEQUENCE [LARGE SCALE GENOMIC DNA]</scope>
    <source>
        <strain evidence="1 2">CSC1P2</strain>
    </source>
</reference>
<sequence>MTPKEQELLLYLASIVSGSIAKELQKAGMTSDEGVGGGHIRKIRDLVKTIKEDTLINNK</sequence>
<protein>
    <submittedName>
        <fullName evidence="1">Uncharacterized protein</fullName>
    </submittedName>
</protein>
<dbReference type="RefSeq" id="WP_101264882.1">
    <property type="nucleotide sequence ID" value="NZ_NWTK01000003.1"/>
</dbReference>